<dbReference type="GO" id="GO:0006355">
    <property type="term" value="P:regulation of DNA-templated transcription"/>
    <property type="evidence" value="ECO:0007669"/>
    <property type="project" value="InterPro"/>
</dbReference>
<dbReference type="EMBL" id="RJKM01000001">
    <property type="protein sequence ID" value="ROP42231.1"/>
    <property type="molecule type" value="Genomic_DNA"/>
</dbReference>
<feature type="repeat" description="TPR" evidence="5">
    <location>
        <begin position="797"/>
        <end position="830"/>
    </location>
</feature>
<dbReference type="PROSITE" id="PS50005">
    <property type="entry name" value="TPR"/>
    <property type="match status" value="3"/>
</dbReference>
<dbReference type="Gene3D" id="1.25.40.10">
    <property type="entry name" value="Tetratricopeptide repeat domain"/>
    <property type="match status" value="2"/>
</dbReference>
<dbReference type="InterPro" id="IPR011990">
    <property type="entry name" value="TPR-like_helical_dom_sf"/>
</dbReference>
<keyword evidence="3 9" id="KW-0238">DNA-binding</keyword>
<feature type="repeat" description="TPR" evidence="5">
    <location>
        <begin position="837"/>
        <end position="870"/>
    </location>
</feature>
<dbReference type="CDD" id="cd15831">
    <property type="entry name" value="BTAD"/>
    <property type="match status" value="1"/>
</dbReference>
<dbReference type="GO" id="GO:0003677">
    <property type="term" value="F:DNA binding"/>
    <property type="evidence" value="ECO:0007669"/>
    <property type="project" value="UniProtKB-KW"/>
</dbReference>
<evidence type="ECO:0000313" key="9">
    <source>
        <dbReference type="EMBL" id="ROP42231.1"/>
    </source>
</evidence>
<dbReference type="InterPro" id="IPR051677">
    <property type="entry name" value="AfsR-DnrI-RedD_regulator"/>
</dbReference>
<dbReference type="InterPro" id="IPR016032">
    <property type="entry name" value="Sig_transdc_resp-reg_C-effctor"/>
</dbReference>
<dbReference type="SMART" id="SM00028">
    <property type="entry name" value="TPR"/>
    <property type="match status" value="7"/>
</dbReference>
<keyword evidence="2" id="KW-0805">Transcription regulation</keyword>
<protein>
    <submittedName>
        <fullName evidence="9">DNA-binding SARP family transcriptional activator</fullName>
    </submittedName>
</protein>
<dbReference type="Pfam" id="PF00931">
    <property type="entry name" value="NB-ARC"/>
    <property type="match status" value="1"/>
</dbReference>
<dbReference type="GO" id="GO:0043531">
    <property type="term" value="F:ADP binding"/>
    <property type="evidence" value="ECO:0007669"/>
    <property type="project" value="InterPro"/>
</dbReference>
<evidence type="ECO:0000259" key="8">
    <source>
        <dbReference type="SMART" id="SM01043"/>
    </source>
</evidence>
<dbReference type="Pfam" id="PF13424">
    <property type="entry name" value="TPR_12"/>
    <property type="match status" value="2"/>
</dbReference>
<dbReference type="SUPFAM" id="SSF48452">
    <property type="entry name" value="TPR-like"/>
    <property type="match status" value="3"/>
</dbReference>
<dbReference type="InterPro" id="IPR027417">
    <property type="entry name" value="P-loop_NTPase"/>
</dbReference>
<dbReference type="InterPro" id="IPR019734">
    <property type="entry name" value="TPR_rpt"/>
</dbReference>
<dbReference type="RefSeq" id="WP_123747217.1">
    <property type="nucleotide sequence ID" value="NZ_RJKM01000001.1"/>
</dbReference>
<dbReference type="SUPFAM" id="SSF52540">
    <property type="entry name" value="P-loop containing nucleoside triphosphate hydrolases"/>
    <property type="match status" value="1"/>
</dbReference>
<evidence type="ECO:0000313" key="10">
    <source>
        <dbReference type="Proteomes" id="UP000268727"/>
    </source>
</evidence>
<evidence type="ECO:0000256" key="5">
    <source>
        <dbReference type="PROSITE-ProRule" id="PRU00339"/>
    </source>
</evidence>
<evidence type="ECO:0000256" key="4">
    <source>
        <dbReference type="ARBA" id="ARBA00023163"/>
    </source>
</evidence>
<comment type="similarity">
    <text evidence="1">Belongs to the AfsR/DnrI/RedD regulatory family.</text>
</comment>
<organism evidence="9 10">
    <name type="scientific">Saccharothrix texasensis</name>
    <dbReference type="NCBI Taxonomy" id="103734"/>
    <lineage>
        <taxon>Bacteria</taxon>
        <taxon>Bacillati</taxon>
        <taxon>Actinomycetota</taxon>
        <taxon>Actinomycetes</taxon>
        <taxon>Pseudonocardiales</taxon>
        <taxon>Pseudonocardiaceae</taxon>
        <taxon>Saccharothrix</taxon>
    </lineage>
</organism>
<dbReference type="Gene3D" id="1.10.10.10">
    <property type="entry name" value="Winged helix-like DNA-binding domain superfamily/Winged helix DNA-binding domain"/>
    <property type="match status" value="2"/>
</dbReference>
<evidence type="ECO:0000256" key="3">
    <source>
        <dbReference type="ARBA" id="ARBA00023125"/>
    </source>
</evidence>
<dbReference type="PRINTS" id="PR00364">
    <property type="entry name" value="DISEASERSIST"/>
</dbReference>
<accession>A0A3N1HIE8</accession>
<dbReference type="SMART" id="SM00862">
    <property type="entry name" value="Trans_reg_C"/>
    <property type="match status" value="1"/>
</dbReference>
<feature type="domain" description="OmpR/PhoB-type" evidence="7">
    <location>
        <begin position="15"/>
        <end position="91"/>
    </location>
</feature>
<dbReference type="Proteomes" id="UP000268727">
    <property type="component" value="Unassembled WGS sequence"/>
</dbReference>
<keyword evidence="5" id="KW-0802">TPR repeat</keyword>
<dbReference type="SMART" id="SM01043">
    <property type="entry name" value="BTAD"/>
    <property type="match status" value="1"/>
</dbReference>
<feature type="repeat" description="TPR" evidence="5">
    <location>
        <begin position="717"/>
        <end position="750"/>
    </location>
</feature>
<dbReference type="InterPro" id="IPR001867">
    <property type="entry name" value="OmpR/PhoB-type_DNA-bd"/>
</dbReference>
<dbReference type="OrthoDB" id="3661636at2"/>
<reference evidence="9 10" key="1">
    <citation type="submission" date="2018-11" db="EMBL/GenBank/DDBJ databases">
        <title>Sequencing the genomes of 1000 actinobacteria strains.</title>
        <authorList>
            <person name="Klenk H.-P."/>
        </authorList>
    </citation>
    <scope>NUCLEOTIDE SEQUENCE [LARGE SCALE GENOMIC DNA]</scope>
    <source>
        <strain evidence="9 10">DSM 44231</strain>
    </source>
</reference>
<gene>
    <name evidence="9" type="ORF">EDD40_7728</name>
</gene>
<dbReference type="GO" id="GO:0000160">
    <property type="term" value="P:phosphorelay signal transduction system"/>
    <property type="evidence" value="ECO:0007669"/>
    <property type="project" value="InterPro"/>
</dbReference>
<comment type="caution">
    <text evidence="9">The sequence shown here is derived from an EMBL/GenBank/DDBJ whole genome shotgun (WGS) entry which is preliminary data.</text>
</comment>
<dbReference type="InterPro" id="IPR005158">
    <property type="entry name" value="BTAD"/>
</dbReference>
<evidence type="ECO:0000256" key="1">
    <source>
        <dbReference type="ARBA" id="ARBA00005820"/>
    </source>
</evidence>
<dbReference type="Gene3D" id="3.40.50.300">
    <property type="entry name" value="P-loop containing nucleotide triphosphate hydrolases"/>
    <property type="match status" value="1"/>
</dbReference>
<name>A0A3N1HIE8_9PSEU</name>
<feature type="region of interest" description="Disordered" evidence="6">
    <location>
        <begin position="960"/>
        <end position="1012"/>
    </location>
</feature>
<dbReference type="AlphaFoldDB" id="A0A3N1HIE8"/>
<dbReference type="Pfam" id="PF03704">
    <property type="entry name" value="BTAD"/>
    <property type="match status" value="1"/>
</dbReference>
<feature type="compositionally biased region" description="Basic and acidic residues" evidence="6">
    <location>
        <begin position="966"/>
        <end position="978"/>
    </location>
</feature>
<sequence>MEFKILGKTRLRVAEKDVDLGSAKQRAVLALLLYHVGQPVGIGTIAQAVWPDEDPSGMRGRLQPLISRLRGVLGRTGLDRSIDREGDAYLLDVDREFVDYHRFRKLAEMGRAAASAGDHARAKAVLRDALARWQGRPLQDVESMWADHLRYQMDTFDRLTAHYALVESLNALGEHVEAMGEAGRLAQEHELDEVLARLYMRSLEGQGKYAAALEYHERFCERLFEATGAEQGPELRAVYQSIVGKQAGTATTSTKPHQVPPRQLPRRARTFIGREDLLAALDALLDGPDGGRGQVVALHGMPGVGKTGLAIHWGRTRADRFPDGQLFLDLRGFGRGTAMTAEDASGVLLASLGVTHIPTTGAERAAALHRALGDRKVLLVLDDARHSPQVRPLLGAATNCFTIVTSRTRPWGLGLHDDVHLLAVPPLSFDESIELLRRKIGASRTDAEPSALWALASRLDGHPMAVKIIAQHVANRPQVPIGFLVEEYATQEGLGILGSLDDSDDDSASLAFAFGVSYRDLPTETARVFRLLGLHPTAEFSSAAASALTERPEHDVVVHLRTLTKANLLQYTTHGRFRLHDLLHDYALDRVRTEESAHQRQAALSGLLTWQLAGAIGLERALNAHDDPVPLLPGMTLDAVPRFADENDALAWFSTERANLVAAVPHAFRHGFAGHAWRIAANIDRALDRTGAYRDLAAVERVAADAARSTGDLEGQCGSLLNLGTAHYRLGEYDEAVQHTQEALSIAQRTENVEFTEIAVHNLASAHRERGDVRVALSLYESALELHRATGQRSLEASTLDQMAAAYQRLDRVDEAVELYRGALALRRTIKHRHGEGTTLTALGKLHHQRRELDDALRCLEAALEINLSTGERARTVEALVALARVHYDRKAHDRTIELCRRALELSTDLDVTRERAQALFLLGHAHAVIGDQAEAERRWREAAPLLADSDLTEKMHTELGAPEFMRNRPDAIPDPRSHLSPRNSNKPVRDDRHSNVKGTPFDQGKKSHPIE</sequence>
<dbReference type="InterPro" id="IPR002182">
    <property type="entry name" value="NB-ARC"/>
</dbReference>
<evidence type="ECO:0000256" key="2">
    <source>
        <dbReference type="ARBA" id="ARBA00023015"/>
    </source>
</evidence>
<dbReference type="PANTHER" id="PTHR35807:SF1">
    <property type="entry name" value="TRANSCRIPTIONAL REGULATOR REDD"/>
    <property type="match status" value="1"/>
</dbReference>
<keyword evidence="4" id="KW-0804">Transcription</keyword>
<evidence type="ECO:0000259" key="7">
    <source>
        <dbReference type="SMART" id="SM00862"/>
    </source>
</evidence>
<dbReference type="SUPFAM" id="SSF46894">
    <property type="entry name" value="C-terminal effector domain of the bipartite response regulators"/>
    <property type="match status" value="1"/>
</dbReference>
<feature type="domain" description="Bacterial transcriptional activator" evidence="8">
    <location>
        <begin position="98"/>
        <end position="243"/>
    </location>
</feature>
<dbReference type="InterPro" id="IPR036388">
    <property type="entry name" value="WH-like_DNA-bd_sf"/>
</dbReference>
<evidence type="ECO:0000256" key="6">
    <source>
        <dbReference type="SAM" id="MobiDB-lite"/>
    </source>
</evidence>
<keyword evidence="10" id="KW-1185">Reference proteome</keyword>
<proteinExistence type="inferred from homology"/>
<dbReference type="PANTHER" id="PTHR35807">
    <property type="entry name" value="TRANSCRIPTIONAL REGULATOR REDD-RELATED"/>
    <property type="match status" value="1"/>
</dbReference>